<sequence length="478" mass="48859">MPGLPKDRPSGRLGRLISALRPARAGPLPVQTGFPTSLADLFVKNHGRLRKPSSCASGSASRRKKRGAPPLPTPPPSPTPSPPAPAPPSPPPPQAAAVSPPAQPIIPDLPPAEPVCHAAAAAAGDHFGLGLGFLALVGVVSLALLVIWSRKVVAAVTVAAFSLFLLESARSLSLRRRPRPVAAMEALDLSGGRGYVSPIREAEAADPEPPRRSISDSGVLSVVSTEDMAEERSEAGGDDSGSPTAKSKRRSWRKLIPRKLQRGGRTRSKEADPPSRSASFRSESSDADASVGGNAIARARDASDSRRGSGRIPADAVSLASSDRSGPRHGSGRIPADSVALSSWDRSGPRHGSGRIPADAVALSWDRSGPRHGSGRIPADVVALPPDRSGPRAGTDAEAHGRGGGPVGADASADLGAVDGVAGSGSRLPCAGAIIVVLVGLAAGRLPAVAFTVLCCALVGSLQRLPVGMGWRGLEGRW</sequence>
<organism evidence="1 2">
    <name type="scientific">Avena sativa</name>
    <name type="common">Oat</name>
    <dbReference type="NCBI Taxonomy" id="4498"/>
    <lineage>
        <taxon>Eukaryota</taxon>
        <taxon>Viridiplantae</taxon>
        <taxon>Streptophyta</taxon>
        <taxon>Embryophyta</taxon>
        <taxon>Tracheophyta</taxon>
        <taxon>Spermatophyta</taxon>
        <taxon>Magnoliopsida</taxon>
        <taxon>Liliopsida</taxon>
        <taxon>Poales</taxon>
        <taxon>Poaceae</taxon>
        <taxon>BOP clade</taxon>
        <taxon>Pooideae</taxon>
        <taxon>Poodae</taxon>
        <taxon>Poeae</taxon>
        <taxon>Poeae Chloroplast Group 1 (Aveneae type)</taxon>
        <taxon>Aveninae</taxon>
        <taxon>Avena</taxon>
    </lineage>
</organism>
<keyword evidence="2" id="KW-1185">Reference proteome</keyword>
<reference evidence="1" key="1">
    <citation type="submission" date="2021-05" db="EMBL/GenBank/DDBJ databases">
        <authorList>
            <person name="Scholz U."/>
            <person name="Mascher M."/>
            <person name="Fiebig A."/>
        </authorList>
    </citation>
    <scope>NUCLEOTIDE SEQUENCE [LARGE SCALE GENOMIC DNA]</scope>
</reference>
<reference evidence="1" key="2">
    <citation type="submission" date="2025-09" db="UniProtKB">
        <authorList>
            <consortium name="EnsemblPlants"/>
        </authorList>
    </citation>
    <scope>IDENTIFICATION</scope>
</reference>
<accession>A0ACD5XA87</accession>
<evidence type="ECO:0000313" key="2">
    <source>
        <dbReference type="Proteomes" id="UP001732700"/>
    </source>
</evidence>
<proteinExistence type="predicted"/>
<dbReference type="Proteomes" id="UP001732700">
    <property type="component" value="Chromosome 4D"/>
</dbReference>
<name>A0ACD5XA87_AVESA</name>
<evidence type="ECO:0000313" key="1">
    <source>
        <dbReference type="EnsemblPlants" id="AVESA.00010b.r2.4DG0743230.1.CDS.1"/>
    </source>
</evidence>
<dbReference type="EnsemblPlants" id="AVESA.00010b.r2.4DG0743230.1">
    <property type="protein sequence ID" value="AVESA.00010b.r2.4DG0743230.1.CDS.1"/>
    <property type="gene ID" value="AVESA.00010b.r2.4DG0743230"/>
</dbReference>
<protein>
    <submittedName>
        <fullName evidence="1">Uncharacterized protein</fullName>
    </submittedName>
</protein>